<sequence length="71" mass="8487">MKGKEERKTREVIESFYFLDINKQIAELTDTYINKYRKLHQIEFADAIIGALAKNYNFRLFTLNTKNYPHA</sequence>
<protein>
    <submittedName>
        <fullName evidence="2">Type II toxin-antitoxin system VapC family toxin</fullName>
    </submittedName>
</protein>
<comment type="caution">
    <text evidence="2">The sequence shown here is derived from an EMBL/GenBank/DDBJ whole genome shotgun (WGS) entry which is preliminary data.</text>
</comment>
<dbReference type="InterPro" id="IPR002716">
    <property type="entry name" value="PIN_dom"/>
</dbReference>
<dbReference type="SUPFAM" id="SSF88723">
    <property type="entry name" value="PIN domain-like"/>
    <property type="match status" value="1"/>
</dbReference>
<gene>
    <name evidence="2" type="ORF">EVJ46_03625</name>
</gene>
<organism evidence="2 3">
    <name type="scientific">Acididesulfobacter guangdongensis</name>
    <dbReference type="NCBI Taxonomy" id="2597225"/>
    <lineage>
        <taxon>Bacteria</taxon>
        <taxon>Deltaproteobacteria</taxon>
        <taxon>Candidatus Acidulodesulfobacterales</taxon>
        <taxon>Candidatus Acididesulfobacter</taxon>
    </lineage>
</organism>
<dbReference type="InterPro" id="IPR029060">
    <property type="entry name" value="PIN-like_dom_sf"/>
</dbReference>
<dbReference type="Proteomes" id="UP000316562">
    <property type="component" value="Unassembled WGS sequence"/>
</dbReference>
<evidence type="ECO:0000313" key="3">
    <source>
        <dbReference type="Proteomes" id="UP000316562"/>
    </source>
</evidence>
<reference evidence="2 3" key="1">
    <citation type="journal article" date="2019" name="ISME J.">
        <title>Insights into ecological role of a new deltaproteobacterial order Candidatus Acidulodesulfobacterales by metagenomics and metatranscriptomics.</title>
        <authorList>
            <person name="Tan S."/>
            <person name="Liu J."/>
            <person name="Fang Y."/>
            <person name="Hedlund B.P."/>
            <person name="Lian Z.H."/>
            <person name="Huang L.Y."/>
            <person name="Li J.T."/>
            <person name="Huang L.N."/>
            <person name="Li W.J."/>
            <person name="Jiang H.C."/>
            <person name="Dong H.L."/>
            <person name="Shu W.S."/>
        </authorList>
    </citation>
    <scope>NUCLEOTIDE SEQUENCE [LARGE SCALE GENOMIC DNA]</scope>
    <source>
        <strain evidence="2">AP2</strain>
    </source>
</reference>
<accession>A0A519BJ84</accession>
<evidence type="ECO:0000259" key="1">
    <source>
        <dbReference type="Pfam" id="PF01850"/>
    </source>
</evidence>
<proteinExistence type="predicted"/>
<dbReference type="EMBL" id="SGBC01000001">
    <property type="protein sequence ID" value="RZD17330.1"/>
    <property type="molecule type" value="Genomic_DNA"/>
</dbReference>
<feature type="domain" description="PIN" evidence="1">
    <location>
        <begin position="4"/>
        <end position="65"/>
    </location>
</feature>
<name>A0A519BJ84_ACIG2</name>
<dbReference type="Gene3D" id="3.40.50.1010">
    <property type="entry name" value="5'-nuclease"/>
    <property type="match status" value="1"/>
</dbReference>
<evidence type="ECO:0000313" key="2">
    <source>
        <dbReference type="EMBL" id="RZD17330.1"/>
    </source>
</evidence>
<dbReference type="AlphaFoldDB" id="A0A519BJ84"/>
<dbReference type="Pfam" id="PF01850">
    <property type="entry name" value="PIN"/>
    <property type="match status" value="1"/>
</dbReference>